<feature type="domain" description="ZZ-type" evidence="6">
    <location>
        <begin position="644"/>
        <end position="707"/>
    </location>
</feature>
<dbReference type="AlphaFoldDB" id="A0A9P5T871"/>
<keyword evidence="3" id="KW-0862">Zinc</keyword>
<dbReference type="GO" id="GO:0044753">
    <property type="term" value="C:amphisome"/>
    <property type="evidence" value="ECO:0007669"/>
    <property type="project" value="TreeGrafter"/>
</dbReference>
<dbReference type="InterPro" id="IPR000270">
    <property type="entry name" value="PB1_dom"/>
</dbReference>
<keyword evidence="2 4" id="KW-0863">Zinc-finger</keyword>
<feature type="compositionally biased region" description="Basic and acidic residues" evidence="5">
    <location>
        <begin position="170"/>
        <end position="184"/>
    </location>
</feature>
<dbReference type="GO" id="GO:0035973">
    <property type="term" value="P:aggrephagy"/>
    <property type="evidence" value="ECO:0007669"/>
    <property type="project" value="TreeGrafter"/>
</dbReference>
<dbReference type="PROSITE" id="PS01357">
    <property type="entry name" value="ZF_ZZ_1"/>
    <property type="match status" value="1"/>
</dbReference>
<dbReference type="InterPro" id="IPR000433">
    <property type="entry name" value="Znf_ZZ"/>
</dbReference>
<name>A0A9P5T871_9AGAM</name>
<evidence type="ECO:0000259" key="6">
    <source>
        <dbReference type="PROSITE" id="PS50135"/>
    </source>
</evidence>
<dbReference type="PANTHER" id="PTHR15090:SF0">
    <property type="entry name" value="SEQUESTOSOME-1"/>
    <property type="match status" value="1"/>
</dbReference>
<accession>A0A9P5T871</accession>
<dbReference type="PROSITE" id="PS51745">
    <property type="entry name" value="PB1"/>
    <property type="match status" value="1"/>
</dbReference>
<dbReference type="OrthoDB" id="661148at2759"/>
<reference evidence="8" key="1">
    <citation type="submission" date="2019-10" db="EMBL/GenBank/DDBJ databases">
        <authorList>
            <consortium name="DOE Joint Genome Institute"/>
            <person name="Kuo A."/>
            <person name="Miyauchi S."/>
            <person name="Kiss E."/>
            <person name="Drula E."/>
            <person name="Kohler A."/>
            <person name="Sanchez-Garcia M."/>
            <person name="Andreopoulos B."/>
            <person name="Barry K.W."/>
            <person name="Bonito G."/>
            <person name="Buee M."/>
            <person name="Carver A."/>
            <person name="Chen C."/>
            <person name="Cichocki N."/>
            <person name="Clum A."/>
            <person name="Culley D."/>
            <person name="Crous P.W."/>
            <person name="Fauchery L."/>
            <person name="Girlanda M."/>
            <person name="Hayes R."/>
            <person name="Keri Z."/>
            <person name="LaButti K."/>
            <person name="Lipzen A."/>
            <person name="Lombard V."/>
            <person name="Magnuson J."/>
            <person name="Maillard F."/>
            <person name="Morin E."/>
            <person name="Murat C."/>
            <person name="Nolan M."/>
            <person name="Ohm R."/>
            <person name="Pangilinan J."/>
            <person name="Pereira M."/>
            <person name="Perotto S."/>
            <person name="Peter M."/>
            <person name="Riley R."/>
            <person name="Sitrit Y."/>
            <person name="Stielow B."/>
            <person name="Szollosi G."/>
            <person name="Zifcakova L."/>
            <person name="Stursova M."/>
            <person name="Spatafora J.W."/>
            <person name="Tedersoo L."/>
            <person name="Vaario L.-M."/>
            <person name="Yamada A."/>
            <person name="Yan M."/>
            <person name="Wang P."/>
            <person name="Xu J."/>
            <person name="Bruns T."/>
            <person name="Baldrian P."/>
            <person name="Vilgalys R."/>
            <person name="Henrissat B."/>
            <person name="Grigoriev I.V."/>
            <person name="Hibbett D."/>
            <person name="Nagy L.G."/>
            <person name="Martin F.M."/>
        </authorList>
    </citation>
    <scope>NUCLEOTIDE SEQUENCE</scope>
    <source>
        <strain evidence="8">Prilba</strain>
    </source>
</reference>
<dbReference type="SUPFAM" id="SSF54277">
    <property type="entry name" value="CAD &amp; PB1 domains"/>
    <property type="match status" value="1"/>
</dbReference>
<evidence type="ECO:0000313" key="9">
    <source>
        <dbReference type="Proteomes" id="UP000759537"/>
    </source>
</evidence>
<feature type="region of interest" description="Disordered" evidence="5">
    <location>
        <begin position="131"/>
        <end position="255"/>
    </location>
</feature>
<dbReference type="GO" id="GO:0070530">
    <property type="term" value="F:K63-linked polyubiquitin modification-dependent protein binding"/>
    <property type="evidence" value="ECO:0007669"/>
    <property type="project" value="TreeGrafter"/>
</dbReference>
<evidence type="ECO:0000256" key="2">
    <source>
        <dbReference type="ARBA" id="ARBA00022771"/>
    </source>
</evidence>
<sequence>MNDEPSPFSDPPGSNLPDKPLVVKCNFNTWTQKLSFRSARNCTYDMLQEKIKRRFALTGHFTIQWEDDDKELFFIHDETSLFEAIDFYHSGDEGSVASSGSIFTSRGSSRHPKIAMDVAICIDYDGPSLSETSSVASREEDPPEGSELSFLPGELSGSPQDDDAVTISSKDTRAPQAKGKDASLLKKLWNGTSRSAGSSSSSKPSLKPSRSRIFNIGSRAPSTEEDTSGGSVRVRLDGRSSGSLMNTERPYPGDPSAVLERLRLEEQRDRPILETDRGKAWLQNQNTLQRTMLGVVPSMSDDSFSLNTDSPLSDGISLQRDKRGKLYYNLTSVGSSSESADDPEYDFVNGFQPNNATRHLHDLLVPEEVTDCSECGNILDQIKYICTTCGEKMPMSRTAHAAAAVGAGKGKSRASPDHHHRGNSTEYELQAPGYPPRPSRSGATLYTSSNISMPSHSSNFKPLPALPSNSPTQSTFYQSFGSQSTLVPPSSSGSSSPRTRVGYELCAMCFQKVGLDHTLPGGLDSPTLQATPQELSKARRSAPKRKGELRHAFLFQVWGFSGWQDIEQDEISDHCSGCQSRLSGNRYKCATCDNFTICLACFNEVHNIHPIHAFLVKAPSRSISRSERSDGAGTFDNADEPLKHPGVQCFNCKQDIVGARFRCVDCSTIEIDICSNCETAGLPGNLDASEGGHNSSHIMLKIPMPLSMHEVQRFSQHVHGHRHGLDGVDLRGISPLMRSSPGSVSSVSAGTVLHANEGGTEIEQDYVHLEVCNSCGEPIVGIRYQCLNCPSKPNSFNLCSDCEIKSYKVHNPLHTFLKIPRPVDNPGPLESEFSIIPILYQEPAGPIPGSPAADISGNPEAYLRDLKHTFALCDRDMLRIVGKWYRCAFCAKDLCADCERLDTHDYTHAFLVFKAPVDMQAFRHFADLESSNGSPPVLRGPIYRP</sequence>
<feature type="compositionally biased region" description="Low complexity" evidence="5">
    <location>
        <begin position="482"/>
        <end position="497"/>
    </location>
</feature>
<dbReference type="PROSITE" id="PS50135">
    <property type="entry name" value="ZF_ZZ_2"/>
    <property type="match status" value="2"/>
</dbReference>
<feature type="compositionally biased region" description="Polar residues" evidence="5">
    <location>
        <begin position="467"/>
        <end position="481"/>
    </location>
</feature>
<feature type="compositionally biased region" description="Low complexity" evidence="5">
    <location>
        <begin position="193"/>
        <end position="212"/>
    </location>
</feature>
<evidence type="ECO:0000256" key="3">
    <source>
        <dbReference type="ARBA" id="ARBA00022833"/>
    </source>
</evidence>
<dbReference type="Pfam" id="PF00569">
    <property type="entry name" value="ZZ"/>
    <property type="match status" value="3"/>
</dbReference>
<dbReference type="SMART" id="SM00291">
    <property type="entry name" value="ZnF_ZZ"/>
    <property type="match status" value="4"/>
</dbReference>
<dbReference type="Gene3D" id="3.30.60.90">
    <property type="match status" value="3"/>
</dbReference>
<proteinExistence type="predicted"/>
<dbReference type="GO" id="GO:0007032">
    <property type="term" value="P:endosome organization"/>
    <property type="evidence" value="ECO:0007669"/>
    <property type="project" value="TreeGrafter"/>
</dbReference>
<dbReference type="Gene3D" id="3.10.20.90">
    <property type="entry name" value="Phosphatidylinositol 3-kinase Catalytic Subunit, Chain A, domain 1"/>
    <property type="match status" value="1"/>
</dbReference>
<feature type="domain" description="PB1" evidence="7">
    <location>
        <begin position="20"/>
        <end position="99"/>
    </location>
</feature>
<dbReference type="Pfam" id="PF00564">
    <property type="entry name" value="PB1"/>
    <property type="match status" value="1"/>
</dbReference>
<dbReference type="InterPro" id="IPR043145">
    <property type="entry name" value="Znf_ZZ_sf"/>
</dbReference>
<organism evidence="8 9">
    <name type="scientific">Russula ochroleuca</name>
    <dbReference type="NCBI Taxonomy" id="152965"/>
    <lineage>
        <taxon>Eukaryota</taxon>
        <taxon>Fungi</taxon>
        <taxon>Dikarya</taxon>
        <taxon>Basidiomycota</taxon>
        <taxon>Agaricomycotina</taxon>
        <taxon>Agaricomycetes</taxon>
        <taxon>Russulales</taxon>
        <taxon>Russulaceae</taxon>
        <taxon>Russula</taxon>
    </lineage>
</organism>
<gene>
    <name evidence="8" type="ORF">DFH94DRAFT_486128</name>
</gene>
<comment type="caution">
    <text evidence="8">The sequence shown here is derived from an EMBL/GenBank/DDBJ whole genome shotgun (WGS) entry which is preliminary data.</text>
</comment>
<dbReference type="GO" id="GO:0016235">
    <property type="term" value="C:aggresome"/>
    <property type="evidence" value="ECO:0007669"/>
    <property type="project" value="TreeGrafter"/>
</dbReference>
<evidence type="ECO:0000259" key="7">
    <source>
        <dbReference type="PROSITE" id="PS51745"/>
    </source>
</evidence>
<dbReference type="CDD" id="cd02340">
    <property type="entry name" value="ZZ_NBR1_like"/>
    <property type="match status" value="2"/>
</dbReference>
<dbReference type="EMBL" id="WHVB01000009">
    <property type="protein sequence ID" value="KAF8479520.1"/>
    <property type="molecule type" value="Genomic_DNA"/>
</dbReference>
<evidence type="ECO:0000256" key="5">
    <source>
        <dbReference type="SAM" id="MobiDB-lite"/>
    </source>
</evidence>
<protein>
    <submittedName>
        <fullName evidence="8">Uncharacterized protein</fullName>
    </submittedName>
</protein>
<reference evidence="8" key="2">
    <citation type="journal article" date="2020" name="Nat. Commun.">
        <title>Large-scale genome sequencing of mycorrhizal fungi provides insights into the early evolution of symbiotic traits.</title>
        <authorList>
            <person name="Miyauchi S."/>
            <person name="Kiss E."/>
            <person name="Kuo A."/>
            <person name="Drula E."/>
            <person name="Kohler A."/>
            <person name="Sanchez-Garcia M."/>
            <person name="Morin E."/>
            <person name="Andreopoulos B."/>
            <person name="Barry K.W."/>
            <person name="Bonito G."/>
            <person name="Buee M."/>
            <person name="Carver A."/>
            <person name="Chen C."/>
            <person name="Cichocki N."/>
            <person name="Clum A."/>
            <person name="Culley D."/>
            <person name="Crous P.W."/>
            <person name="Fauchery L."/>
            <person name="Girlanda M."/>
            <person name="Hayes R.D."/>
            <person name="Keri Z."/>
            <person name="LaButti K."/>
            <person name="Lipzen A."/>
            <person name="Lombard V."/>
            <person name="Magnuson J."/>
            <person name="Maillard F."/>
            <person name="Murat C."/>
            <person name="Nolan M."/>
            <person name="Ohm R.A."/>
            <person name="Pangilinan J."/>
            <person name="Pereira M.F."/>
            <person name="Perotto S."/>
            <person name="Peter M."/>
            <person name="Pfister S."/>
            <person name="Riley R."/>
            <person name="Sitrit Y."/>
            <person name="Stielow J.B."/>
            <person name="Szollosi G."/>
            <person name="Zifcakova L."/>
            <person name="Stursova M."/>
            <person name="Spatafora J.W."/>
            <person name="Tedersoo L."/>
            <person name="Vaario L.M."/>
            <person name="Yamada A."/>
            <person name="Yan M."/>
            <person name="Wang P."/>
            <person name="Xu J."/>
            <person name="Bruns T."/>
            <person name="Baldrian P."/>
            <person name="Vilgalys R."/>
            <person name="Dunand C."/>
            <person name="Henrissat B."/>
            <person name="Grigoriev I.V."/>
            <person name="Hibbett D."/>
            <person name="Nagy L.G."/>
            <person name="Martin F.M."/>
        </authorList>
    </citation>
    <scope>NUCLEOTIDE SEQUENCE</scope>
    <source>
        <strain evidence="8">Prilba</strain>
    </source>
</reference>
<dbReference type="GO" id="GO:0008270">
    <property type="term" value="F:zinc ion binding"/>
    <property type="evidence" value="ECO:0007669"/>
    <property type="project" value="UniProtKB-KW"/>
</dbReference>
<dbReference type="InterPro" id="IPR053793">
    <property type="entry name" value="PB1-like"/>
</dbReference>
<keyword evidence="9" id="KW-1185">Reference proteome</keyword>
<dbReference type="GO" id="GO:0000423">
    <property type="term" value="P:mitophagy"/>
    <property type="evidence" value="ECO:0007669"/>
    <property type="project" value="TreeGrafter"/>
</dbReference>
<feature type="domain" description="ZZ-type" evidence="6">
    <location>
        <begin position="767"/>
        <end position="824"/>
    </location>
</feature>
<evidence type="ECO:0000256" key="4">
    <source>
        <dbReference type="PROSITE-ProRule" id="PRU00228"/>
    </source>
</evidence>
<dbReference type="InterPro" id="IPR052260">
    <property type="entry name" value="Autophagy_Rcpt_SigReg"/>
</dbReference>
<dbReference type="Proteomes" id="UP000759537">
    <property type="component" value="Unassembled WGS sequence"/>
</dbReference>
<dbReference type="PANTHER" id="PTHR15090">
    <property type="entry name" value="SEQUESTOSOME 1-RELATED"/>
    <property type="match status" value="1"/>
</dbReference>
<feature type="compositionally biased region" description="Low complexity" evidence="5">
    <location>
        <begin position="448"/>
        <end position="458"/>
    </location>
</feature>
<evidence type="ECO:0000256" key="1">
    <source>
        <dbReference type="ARBA" id="ARBA00022723"/>
    </source>
</evidence>
<dbReference type="GO" id="GO:0005080">
    <property type="term" value="F:protein kinase C binding"/>
    <property type="evidence" value="ECO:0007669"/>
    <property type="project" value="TreeGrafter"/>
</dbReference>
<dbReference type="SUPFAM" id="SSF57850">
    <property type="entry name" value="RING/U-box"/>
    <property type="match status" value="4"/>
</dbReference>
<keyword evidence="1" id="KW-0479">Metal-binding</keyword>
<evidence type="ECO:0000313" key="8">
    <source>
        <dbReference type="EMBL" id="KAF8479520.1"/>
    </source>
</evidence>
<feature type="region of interest" description="Disordered" evidence="5">
    <location>
        <begin position="407"/>
        <end position="497"/>
    </location>
</feature>